<evidence type="ECO:0000256" key="9">
    <source>
        <dbReference type="ARBA" id="ARBA00023235"/>
    </source>
</evidence>
<dbReference type="GO" id="GO:0005788">
    <property type="term" value="C:endoplasmic reticulum lumen"/>
    <property type="evidence" value="ECO:0007669"/>
    <property type="project" value="UniProtKB-SubCell"/>
</dbReference>
<dbReference type="InterPro" id="IPR036249">
    <property type="entry name" value="Thioredoxin-like_sf"/>
</dbReference>
<dbReference type="PANTHER" id="PTHR45815">
    <property type="entry name" value="PROTEIN DISULFIDE-ISOMERASE A6"/>
    <property type="match status" value="1"/>
</dbReference>
<dbReference type="OrthoDB" id="2121326at2759"/>
<feature type="region of interest" description="Disordered" evidence="12">
    <location>
        <begin position="95"/>
        <end position="124"/>
    </location>
</feature>
<dbReference type="AlphaFoldDB" id="U6GP04"/>
<evidence type="ECO:0000256" key="3">
    <source>
        <dbReference type="ARBA" id="ARBA00006347"/>
    </source>
</evidence>
<reference evidence="14" key="1">
    <citation type="submission" date="2013-10" db="EMBL/GenBank/DDBJ databases">
        <title>Genomic analysis of the causative agents of coccidiosis in chickens.</title>
        <authorList>
            <person name="Reid A.J."/>
            <person name="Blake D."/>
            <person name="Billington K."/>
            <person name="Browne H."/>
            <person name="Dunn M."/>
            <person name="Hung S."/>
            <person name="Kawahara F."/>
            <person name="Miranda-Saavedra D."/>
            <person name="Mourier T."/>
            <person name="Nagra H."/>
            <person name="Otto T.D."/>
            <person name="Rawlings N."/>
            <person name="Sanchez A."/>
            <person name="Sanders M."/>
            <person name="Subramaniam C."/>
            <person name="Tay Y."/>
            <person name="Dear P."/>
            <person name="Doerig C."/>
            <person name="Gruber A."/>
            <person name="Parkinson J."/>
            <person name="Shirley M."/>
            <person name="Wan K.L."/>
            <person name="Berriman M."/>
            <person name="Tomley F."/>
            <person name="Pain A."/>
        </authorList>
    </citation>
    <scope>NUCLEOTIDE SEQUENCE</scope>
    <source>
        <strain evidence="14">Houghton</strain>
    </source>
</reference>
<dbReference type="Pfam" id="PF24541">
    <property type="entry name" value="Thioredox_PDIA6_C"/>
    <property type="match status" value="1"/>
</dbReference>
<dbReference type="GO" id="GO:0015035">
    <property type="term" value="F:protein-disulfide reductase activity"/>
    <property type="evidence" value="ECO:0007669"/>
    <property type="project" value="TreeGrafter"/>
</dbReference>
<evidence type="ECO:0000256" key="6">
    <source>
        <dbReference type="ARBA" id="ARBA00022737"/>
    </source>
</evidence>
<evidence type="ECO:0000256" key="1">
    <source>
        <dbReference type="ARBA" id="ARBA00001182"/>
    </source>
</evidence>
<evidence type="ECO:0000256" key="8">
    <source>
        <dbReference type="ARBA" id="ARBA00023157"/>
    </source>
</evidence>
<name>U6GP04_EIMAC</name>
<dbReference type="GO" id="GO:0003756">
    <property type="term" value="F:protein disulfide isomerase activity"/>
    <property type="evidence" value="ECO:0007669"/>
    <property type="project" value="UniProtKB-EC"/>
</dbReference>
<protein>
    <recommendedName>
        <fullName evidence="4">protein disulfide-isomerase</fullName>
        <ecNumber evidence="4">5.3.4.1</ecNumber>
    </recommendedName>
</protein>
<organism evidence="14 15">
    <name type="scientific">Eimeria acervulina</name>
    <name type="common">Coccidian parasite</name>
    <dbReference type="NCBI Taxonomy" id="5801"/>
    <lineage>
        <taxon>Eukaryota</taxon>
        <taxon>Sar</taxon>
        <taxon>Alveolata</taxon>
        <taxon>Apicomplexa</taxon>
        <taxon>Conoidasida</taxon>
        <taxon>Coccidia</taxon>
        <taxon>Eucoccidiorida</taxon>
        <taxon>Eimeriorina</taxon>
        <taxon>Eimeriidae</taxon>
        <taxon>Eimeria</taxon>
    </lineage>
</organism>
<keyword evidence="5" id="KW-0732">Signal</keyword>
<keyword evidence="8" id="KW-1015">Disulfide bond</keyword>
<dbReference type="GO" id="GO:0034976">
    <property type="term" value="P:response to endoplasmic reticulum stress"/>
    <property type="evidence" value="ECO:0007669"/>
    <property type="project" value="TreeGrafter"/>
</dbReference>
<evidence type="ECO:0000313" key="15">
    <source>
        <dbReference type="Proteomes" id="UP000018050"/>
    </source>
</evidence>
<dbReference type="NCBIfam" id="TIGR01126">
    <property type="entry name" value="pdi_dom"/>
    <property type="match status" value="1"/>
</dbReference>
<dbReference type="VEuPathDB" id="ToxoDB:EAH_00060350"/>
<dbReference type="Gene3D" id="3.40.30.10">
    <property type="entry name" value="Glutaredoxin"/>
    <property type="match status" value="3"/>
</dbReference>
<dbReference type="GeneID" id="25274105"/>
<sequence length="379" mass="41560">MNSTNVCGHCQRFAPEFEKAAKALRGLADVVAVNDETLMQEFGVSGFPTVMIVVGRGGSKPKTFKYEGNRDASSVLEFTVMHIGKLARARLAGKIDSGSGKSSSKSSSSSSSSSKPKSSGPSEVIELKDTNFEKMVMQDEDNVWFVEFYAPWCGHCKALAPIWDEVSVQLKGKVKVAKVDSTSEQMLASKFGIQAFPTLKLFPAGPKSTAMVKDYEGQRTADEIVKFAMEFYGAKAEADQLLNEEQFRSECGETLCILAFLPDVLDSGEEGRKNYLQTLNQVVKASVTVPVKFLWLQGGDNFDLEEQLHLAFGWPAVVAVHLARGKFSVHRGNFTRESINSFLQQLLAGRAPVSDLPKLKTLKEAKKWVPPKASAKDEL</sequence>
<evidence type="ECO:0000256" key="7">
    <source>
        <dbReference type="ARBA" id="ARBA00022824"/>
    </source>
</evidence>
<keyword evidence="6" id="KW-0677">Repeat</keyword>
<evidence type="ECO:0000256" key="10">
    <source>
        <dbReference type="ARBA" id="ARBA00023284"/>
    </source>
</evidence>
<dbReference type="InterPro" id="IPR017937">
    <property type="entry name" value="Thioredoxin_CS"/>
</dbReference>
<dbReference type="EMBL" id="HG671590">
    <property type="protein sequence ID" value="CDI81302.1"/>
    <property type="molecule type" value="Genomic_DNA"/>
</dbReference>
<keyword evidence="7" id="KW-0256">Endoplasmic reticulum</keyword>
<evidence type="ECO:0000256" key="12">
    <source>
        <dbReference type="SAM" id="MobiDB-lite"/>
    </source>
</evidence>
<evidence type="ECO:0000256" key="11">
    <source>
        <dbReference type="RuleBase" id="RU004208"/>
    </source>
</evidence>
<dbReference type="PANTHER" id="PTHR45815:SF3">
    <property type="entry name" value="PROTEIN DISULFIDE-ISOMERASE A6"/>
    <property type="match status" value="1"/>
</dbReference>
<dbReference type="InterPro" id="IPR013766">
    <property type="entry name" value="Thioredoxin_domain"/>
</dbReference>
<dbReference type="OMA" id="KQKLWGW"/>
<dbReference type="PRINTS" id="PR00421">
    <property type="entry name" value="THIOREDOXIN"/>
</dbReference>
<keyword evidence="9" id="KW-0413">Isomerase</keyword>
<accession>U6GP04</accession>
<evidence type="ECO:0000313" key="14">
    <source>
        <dbReference type="EMBL" id="CDI81302.1"/>
    </source>
</evidence>
<proteinExistence type="inferred from homology"/>
<evidence type="ECO:0000256" key="4">
    <source>
        <dbReference type="ARBA" id="ARBA00012723"/>
    </source>
</evidence>
<dbReference type="Pfam" id="PF00085">
    <property type="entry name" value="Thioredoxin"/>
    <property type="match status" value="2"/>
</dbReference>
<evidence type="ECO:0000256" key="2">
    <source>
        <dbReference type="ARBA" id="ARBA00004319"/>
    </source>
</evidence>
<gene>
    <name evidence="14" type="ORF">EAH_00060350</name>
</gene>
<feature type="domain" description="Thioredoxin" evidence="13">
    <location>
        <begin position="104"/>
        <end position="233"/>
    </location>
</feature>
<dbReference type="EC" id="5.3.4.1" evidence="4"/>
<evidence type="ECO:0000256" key="5">
    <source>
        <dbReference type="ARBA" id="ARBA00022729"/>
    </source>
</evidence>
<dbReference type="Proteomes" id="UP000018050">
    <property type="component" value="Unassembled WGS sequence"/>
</dbReference>
<dbReference type="InterPro" id="IPR005788">
    <property type="entry name" value="PDI_thioredoxin-like_dom"/>
</dbReference>
<dbReference type="InterPro" id="IPR057305">
    <property type="entry name" value="Thioredox_PDIA6_C"/>
</dbReference>
<dbReference type="PROSITE" id="PS51352">
    <property type="entry name" value="THIOREDOXIN_2"/>
    <property type="match status" value="1"/>
</dbReference>
<dbReference type="PROSITE" id="PS00194">
    <property type="entry name" value="THIOREDOXIN_1"/>
    <property type="match status" value="1"/>
</dbReference>
<keyword evidence="10" id="KW-0676">Redox-active center</keyword>
<dbReference type="RefSeq" id="XP_013248940.1">
    <property type="nucleotide sequence ID" value="XM_013393486.1"/>
</dbReference>
<comment type="similarity">
    <text evidence="3 11">Belongs to the protein disulfide isomerase family.</text>
</comment>
<feature type="compositionally biased region" description="Low complexity" evidence="12">
    <location>
        <begin position="97"/>
        <end position="122"/>
    </location>
</feature>
<comment type="subcellular location">
    <subcellularLocation>
        <location evidence="2">Endoplasmic reticulum lumen</location>
    </subcellularLocation>
</comment>
<evidence type="ECO:0000259" key="13">
    <source>
        <dbReference type="PROSITE" id="PS51352"/>
    </source>
</evidence>
<keyword evidence="15" id="KW-1185">Reference proteome</keyword>
<dbReference type="SUPFAM" id="SSF52833">
    <property type="entry name" value="Thioredoxin-like"/>
    <property type="match status" value="2"/>
</dbReference>
<comment type="catalytic activity">
    <reaction evidence="1">
        <text>Catalyzes the rearrangement of -S-S- bonds in proteins.</text>
        <dbReference type="EC" id="5.3.4.1"/>
    </reaction>
</comment>
<reference evidence="14" key="2">
    <citation type="submission" date="2013-10" db="EMBL/GenBank/DDBJ databases">
        <authorList>
            <person name="Aslett M."/>
        </authorList>
    </citation>
    <scope>NUCLEOTIDE SEQUENCE</scope>
    <source>
        <strain evidence="14">Houghton</strain>
    </source>
</reference>